<dbReference type="SMART" id="SM00249">
    <property type="entry name" value="PHD"/>
    <property type="match status" value="1"/>
</dbReference>
<feature type="compositionally biased region" description="Polar residues" evidence="4">
    <location>
        <begin position="332"/>
        <end position="346"/>
    </location>
</feature>
<evidence type="ECO:0000313" key="7">
    <source>
        <dbReference type="Proteomes" id="UP001497623"/>
    </source>
</evidence>
<comment type="caution">
    <text evidence="6">The sequence shown here is derived from an EMBL/GenBank/DDBJ whole genome shotgun (WGS) entry which is preliminary data.</text>
</comment>
<dbReference type="AlphaFoldDB" id="A0AAV2R8T6"/>
<dbReference type="InterPro" id="IPR001965">
    <property type="entry name" value="Znf_PHD"/>
</dbReference>
<feature type="non-terminal residue" evidence="6">
    <location>
        <position position="346"/>
    </location>
</feature>
<keyword evidence="7" id="KW-1185">Reference proteome</keyword>
<proteinExistence type="predicted"/>
<evidence type="ECO:0000256" key="2">
    <source>
        <dbReference type="ARBA" id="ARBA00022771"/>
    </source>
</evidence>
<evidence type="ECO:0000256" key="1">
    <source>
        <dbReference type="ARBA" id="ARBA00022723"/>
    </source>
</evidence>
<dbReference type="Proteomes" id="UP001497623">
    <property type="component" value="Unassembled WGS sequence"/>
</dbReference>
<evidence type="ECO:0000256" key="3">
    <source>
        <dbReference type="ARBA" id="ARBA00022833"/>
    </source>
</evidence>
<feature type="region of interest" description="Disordered" evidence="4">
    <location>
        <begin position="156"/>
        <end position="183"/>
    </location>
</feature>
<protein>
    <recommendedName>
        <fullName evidence="5">Zinc finger PHD-type domain-containing protein</fullName>
    </recommendedName>
</protein>
<accession>A0AAV2R8T6</accession>
<evidence type="ECO:0000256" key="4">
    <source>
        <dbReference type="SAM" id="MobiDB-lite"/>
    </source>
</evidence>
<name>A0AAV2R8T6_MEGNR</name>
<feature type="compositionally biased region" description="Basic and acidic residues" evidence="4">
    <location>
        <begin position="159"/>
        <end position="183"/>
    </location>
</feature>
<keyword evidence="2" id="KW-0863">Zinc-finger</keyword>
<evidence type="ECO:0000313" key="6">
    <source>
        <dbReference type="EMBL" id="CAL4120184.1"/>
    </source>
</evidence>
<organism evidence="6 7">
    <name type="scientific">Meganyctiphanes norvegica</name>
    <name type="common">Northern krill</name>
    <name type="synonym">Thysanopoda norvegica</name>
    <dbReference type="NCBI Taxonomy" id="48144"/>
    <lineage>
        <taxon>Eukaryota</taxon>
        <taxon>Metazoa</taxon>
        <taxon>Ecdysozoa</taxon>
        <taxon>Arthropoda</taxon>
        <taxon>Crustacea</taxon>
        <taxon>Multicrustacea</taxon>
        <taxon>Malacostraca</taxon>
        <taxon>Eumalacostraca</taxon>
        <taxon>Eucarida</taxon>
        <taxon>Euphausiacea</taxon>
        <taxon>Euphausiidae</taxon>
        <taxon>Meganyctiphanes</taxon>
    </lineage>
</organism>
<feature type="region of interest" description="Disordered" evidence="4">
    <location>
        <begin position="255"/>
        <end position="346"/>
    </location>
</feature>
<feature type="compositionally biased region" description="Basic and acidic residues" evidence="4">
    <location>
        <begin position="301"/>
        <end position="325"/>
    </location>
</feature>
<feature type="non-terminal residue" evidence="6">
    <location>
        <position position="1"/>
    </location>
</feature>
<keyword evidence="3" id="KW-0862">Zinc</keyword>
<dbReference type="EMBL" id="CAXKWB010018063">
    <property type="protein sequence ID" value="CAL4120184.1"/>
    <property type="molecule type" value="Genomic_DNA"/>
</dbReference>
<sequence length="346" mass="38228">QPWSGGKITIPDDVIGMLKSSTIIDNEYCLQINAWFNICQSISTEVPIVIGSIPLKGPRPPAEKCGICSQVYFVPNEASPLLTCDNCGHGSHDPCILTKLEISEEDKEYFSPSQAREKISPTGIPGVHYLCKECEESLGTEEAKITRKITSEEPISNCTDKELKSPESKEKDEANNIDKSPKLEETLIATATTIATSIYTETNTTTTTTTTPGLNRKLIRGSIKKKSAFPHKFINPYEINPDVFNQPVLITASVRKKSPSVDKKGSVRKKVPTSNKKLTPTTNTDKKKDPSSENEISPMLDNKKEKSPSLHNEKDNSPLSDKKDCPTLVKNEISTLDRTYSKNSKK</sequence>
<keyword evidence="1" id="KW-0479">Metal-binding</keyword>
<feature type="domain" description="Zinc finger PHD-type" evidence="5">
    <location>
        <begin position="64"/>
        <end position="135"/>
    </location>
</feature>
<reference evidence="6 7" key="1">
    <citation type="submission" date="2024-05" db="EMBL/GenBank/DDBJ databases">
        <authorList>
            <person name="Wallberg A."/>
        </authorList>
    </citation>
    <scope>NUCLEOTIDE SEQUENCE [LARGE SCALE GENOMIC DNA]</scope>
</reference>
<dbReference type="GO" id="GO:0008270">
    <property type="term" value="F:zinc ion binding"/>
    <property type="evidence" value="ECO:0007669"/>
    <property type="project" value="UniProtKB-KW"/>
</dbReference>
<evidence type="ECO:0000259" key="5">
    <source>
        <dbReference type="SMART" id="SM00249"/>
    </source>
</evidence>
<gene>
    <name evidence="6" type="ORF">MNOR_LOCUS21952</name>
</gene>